<feature type="domain" description="Polyphosphate kinase-2-related" evidence="1">
    <location>
        <begin position="284"/>
        <end position="490"/>
    </location>
</feature>
<name>A0A345ULI5_9BACT</name>
<dbReference type="InterPro" id="IPR022489">
    <property type="entry name" value="PolyP_AMP_Tfrase"/>
</dbReference>
<dbReference type="InterPro" id="IPR027417">
    <property type="entry name" value="P-loop_NTPase"/>
</dbReference>
<gene>
    <name evidence="2" type="ORF">CYPRO_2087</name>
</gene>
<proteinExistence type="predicted"/>
<dbReference type="KEGG" id="cprv:CYPRO_2087"/>
<evidence type="ECO:0000259" key="1">
    <source>
        <dbReference type="Pfam" id="PF03976"/>
    </source>
</evidence>
<dbReference type="NCBIfam" id="TIGR03708">
    <property type="entry name" value="poly_P_AMP_trns"/>
    <property type="match status" value="1"/>
</dbReference>
<protein>
    <submittedName>
        <fullName evidence="2">Polyphosphate:AMP phosphotransferase</fullName>
    </submittedName>
</protein>
<reference evidence="2 3" key="1">
    <citation type="submission" date="2018-03" db="EMBL/GenBank/DDBJ databases">
        <title>Phenotypic and genomic properties of Cyclonatronum proteinivorum gen. nov., sp. nov., a haloalkaliphilic bacteroidete from soda lakes possessing Na+-translocating rhodopsin.</title>
        <authorList>
            <person name="Toshchakov S.V."/>
            <person name="Korzhenkov A."/>
            <person name="Samarov N.I."/>
            <person name="Kublanov I.V."/>
            <person name="Muntyan M.S."/>
            <person name="Sorokin D.Y."/>
        </authorList>
    </citation>
    <scope>NUCLEOTIDE SEQUENCE [LARGE SCALE GENOMIC DNA]</scope>
    <source>
        <strain evidence="2 3">Omega</strain>
    </source>
</reference>
<dbReference type="SUPFAM" id="SSF52540">
    <property type="entry name" value="P-loop containing nucleoside triphosphate hydrolases"/>
    <property type="match status" value="1"/>
</dbReference>
<organism evidence="2 3">
    <name type="scientific">Cyclonatronum proteinivorum</name>
    <dbReference type="NCBI Taxonomy" id="1457365"/>
    <lineage>
        <taxon>Bacteria</taxon>
        <taxon>Pseudomonadati</taxon>
        <taxon>Balneolota</taxon>
        <taxon>Balneolia</taxon>
        <taxon>Balneolales</taxon>
        <taxon>Cyclonatronaceae</taxon>
        <taxon>Cyclonatronum</taxon>
    </lineage>
</organism>
<sequence>MIPYATAEKIKKNKDYNKIIERDRGALLLNQFRLRDAGVPVIILVSGTQTSGYTRVMNLLNEWMDTRFIQTHVHRPDSDEEADRPYFWKYWRQFPASGSTGLFLGGWYTQPFLDRLHGKCDLSCFRKRITGIKEMEQLLAVDGALIVKIWLHLDYDQKRQNKEEDTNNRPESTWQVTMDDWQGGYSYDKKMKLVTELTETTHQPHAPWYKIDATDARTCDISVMHLLTGVFSEYLKRGGPDTSAVNGRPLPEVTSKPLDRIDLGLEYKRKLYKKKMSYFWESIYVKAWQAHHRKKSVVVVLEGSDAAGKGGSIRRLIHCLDARLYQVIQIAAPTQEEKAHHYLWRFWMQIPRAGFLTIYDRSWYGRVLVERVEGFAEEEEWKRAYAEINHFEKQLTESGITVLKFWLQISKDEQMKRFKQREKTDYKQYKLTDEDWRNRKKWDEYADAVNDMLAYTDTDYAPWHLISAEDKKNARISLLEAVDTALAVHETDADNGTDPEEVMQG</sequence>
<dbReference type="InterPro" id="IPR022488">
    <property type="entry name" value="PPK2-related"/>
</dbReference>
<feature type="domain" description="Polyphosphate kinase-2-related" evidence="1">
    <location>
        <begin position="12"/>
        <end position="229"/>
    </location>
</feature>
<keyword evidence="2" id="KW-0808">Transferase</keyword>
<evidence type="ECO:0000313" key="3">
    <source>
        <dbReference type="Proteomes" id="UP000254808"/>
    </source>
</evidence>
<dbReference type="GO" id="GO:0006797">
    <property type="term" value="P:polyphosphate metabolic process"/>
    <property type="evidence" value="ECO:0007669"/>
    <property type="project" value="InterPro"/>
</dbReference>
<dbReference type="Pfam" id="PF03976">
    <property type="entry name" value="PPK2"/>
    <property type="match status" value="2"/>
</dbReference>
<dbReference type="GO" id="GO:0043751">
    <property type="term" value="F:polyphosphate:AMP phosphotransferase activity"/>
    <property type="evidence" value="ECO:0007669"/>
    <property type="project" value="InterPro"/>
</dbReference>
<dbReference type="PANTHER" id="PTHR34383">
    <property type="entry name" value="POLYPHOSPHATE:AMP PHOSPHOTRANSFERASE-RELATED"/>
    <property type="match status" value="1"/>
</dbReference>
<dbReference type="Gene3D" id="3.40.50.300">
    <property type="entry name" value="P-loop containing nucleotide triphosphate hydrolases"/>
    <property type="match status" value="2"/>
</dbReference>
<dbReference type="Proteomes" id="UP000254808">
    <property type="component" value="Chromosome"/>
</dbReference>
<dbReference type="RefSeq" id="WP_114984535.1">
    <property type="nucleotide sequence ID" value="NZ_CP027806.1"/>
</dbReference>
<accession>A0A345ULI5</accession>
<evidence type="ECO:0000313" key="2">
    <source>
        <dbReference type="EMBL" id="AXJ01337.1"/>
    </source>
</evidence>
<dbReference type="OrthoDB" id="9775224at2"/>
<dbReference type="PANTHER" id="PTHR34383:SF3">
    <property type="entry name" value="POLYPHOSPHATE:AMP PHOSPHOTRANSFERASE"/>
    <property type="match status" value="1"/>
</dbReference>
<keyword evidence="3" id="KW-1185">Reference proteome</keyword>
<dbReference type="AlphaFoldDB" id="A0A345ULI5"/>
<dbReference type="EMBL" id="CP027806">
    <property type="protein sequence ID" value="AXJ01337.1"/>
    <property type="molecule type" value="Genomic_DNA"/>
</dbReference>